<dbReference type="EMBL" id="JASJQH010008530">
    <property type="protein sequence ID" value="KAK9688234.1"/>
    <property type="molecule type" value="Genomic_DNA"/>
</dbReference>
<comment type="caution">
    <text evidence="1">The sequence shown here is derived from an EMBL/GenBank/DDBJ whole genome shotgun (WGS) entry which is preliminary data.</text>
</comment>
<proteinExistence type="predicted"/>
<name>A0ABR2VQI2_9FUNG</name>
<evidence type="ECO:0000313" key="2">
    <source>
        <dbReference type="Proteomes" id="UP001479436"/>
    </source>
</evidence>
<protein>
    <submittedName>
        <fullName evidence="1">Uncharacterized protein</fullName>
    </submittedName>
</protein>
<accession>A0ABR2VQI2</accession>
<sequence length="329" mass="38002">MLCVGVNTMMQYHQLMTVECNMDISKASFSLEAMIIPSTHTQAIIDSTMGVKSRKQPVRAKPSPVISRQLSPQVSISSSTNYEDMNIISMKSSQLERWLNESKDLQQSFKPADKKQWTRLLNMEERIFDYRRAHQQDPRSIITHNDILKLVQPIRQEKKLLKTHISKLLRFNRSISRYETLGHNALIMANLQSYKLVQAYLAFCTEQMMQDPALYSHTSRGWTKKLRKRVKELGGAQDSNFISTKFKSNLEKAIPLFLLANYLGIGILQYPEVATTSKLVGFHVPTWNTLVAFLQHETSLFNTFSYPNARNQYEHLTPAQLFVLQSYYL</sequence>
<dbReference type="Proteomes" id="UP001479436">
    <property type="component" value="Unassembled WGS sequence"/>
</dbReference>
<organism evidence="1 2">
    <name type="scientific">Basidiobolus ranarum</name>
    <dbReference type="NCBI Taxonomy" id="34480"/>
    <lineage>
        <taxon>Eukaryota</taxon>
        <taxon>Fungi</taxon>
        <taxon>Fungi incertae sedis</taxon>
        <taxon>Zoopagomycota</taxon>
        <taxon>Entomophthoromycotina</taxon>
        <taxon>Basidiobolomycetes</taxon>
        <taxon>Basidiobolales</taxon>
        <taxon>Basidiobolaceae</taxon>
        <taxon>Basidiobolus</taxon>
    </lineage>
</organism>
<evidence type="ECO:0000313" key="1">
    <source>
        <dbReference type="EMBL" id="KAK9688234.1"/>
    </source>
</evidence>
<keyword evidence="2" id="KW-1185">Reference proteome</keyword>
<gene>
    <name evidence="1" type="ORF">K7432_014475</name>
</gene>
<reference evidence="1 2" key="1">
    <citation type="submission" date="2023-04" db="EMBL/GenBank/DDBJ databases">
        <title>Genome of Basidiobolus ranarum AG-B5.</title>
        <authorList>
            <person name="Stajich J.E."/>
            <person name="Carter-House D."/>
            <person name="Gryganskyi A."/>
        </authorList>
    </citation>
    <scope>NUCLEOTIDE SEQUENCE [LARGE SCALE GENOMIC DNA]</scope>
    <source>
        <strain evidence="1 2">AG-B5</strain>
    </source>
</reference>